<dbReference type="RefSeq" id="WP_151652916.1">
    <property type="nucleotide sequence ID" value="NZ_WBVX01000029.1"/>
</dbReference>
<comment type="caution">
    <text evidence="1">The sequence shown here is derived from an EMBL/GenBank/DDBJ whole genome shotgun (WGS) entry which is preliminary data.</text>
</comment>
<reference evidence="1 2" key="1">
    <citation type="submission" date="2019-09" db="EMBL/GenBank/DDBJ databases">
        <title>Taxonomic organization of the family Brucellaceae based on a phylogenomic approach.</title>
        <authorList>
            <person name="Leclercq S."/>
            <person name="Cloeckaert A."/>
            <person name="Zygmunt M.S."/>
        </authorList>
    </citation>
    <scope>NUCLEOTIDE SEQUENCE [LARGE SCALE GENOMIC DNA]</scope>
    <source>
        <strain evidence="1 2">WS1830</strain>
    </source>
</reference>
<accession>A0A6L3Y9M9</accession>
<protein>
    <submittedName>
        <fullName evidence="1">Uncharacterized protein</fullName>
    </submittedName>
</protein>
<proteinExistence type="predicted"/>
<name>A0A6L3Y9M9_9HYPH</name>
<dbReference type="AlphaFoldDB" id="A0A6L3Y9M9"/>
<dbReference type="Proteomes" id="UP000481643">
    <property type="component" value="Unassembled WGS sequence"/>
</dbReference>
<sequence length="150" mass="16599">MFPIETTHEKTFFKLFDADHLDFINDEKSKVWFGDPSSIFSDAEWFDMGAAMAHYMRQGFSGGGILIGGMHGLWQATATEPDFDGMMLSVDYPGGVQSIRVKSSVLMLLPLDVAEFYGNPLPGIVTKPFFGRVYIDHDDRSCSGSIDVSA</sequence>
<evidence type="ECO:0000313" key="2">
    <source>
        <dbReference type="Proteomes" id="UP000481643"/>
    </source>
</evidence>
<dbReference type="EMBL" id="WBVX01000029">
    <property type="protein sequence ID" value="KAB2680027.1"/>
    <property type="molecule type" value="Genomic_DNA"/>
</dbReference>
<evidence type="ECO:0000313" key="1">
    <source>
        <dbReference type="EMBL" id="KAB2680027.1"/>
    </source>
</evidence>
<gene>
    <name evidence="1" type="ORF">F9L08_21760</name>
</gene>
<organism evidence="1 2">
    <name type="scientific">Brucella tritici</name>
    <dbReference type="NCBI Taxonomy" id="94626"/>
    <lineage>
        <taxon>Bacteria</taxon>
        <taxon>Pseudomonadati</taxon>
        <taxon>Pseudomonadota</taxon>
        <taxon>Alphaproteobacteria</taxon>
        <taxon>Hyphomicrobiales</taxon>
        <taxon>Brucellaceae</taxon>
        <taxon>Brucella/Ochrobactrum group</taxon>
        <taxon>Brucella</taxon>
    </lineage>
</organism>